<dbReference type="InterPro" id="IPR017441">
    <property type="entry name" value="Protein_kinase_ATP_BS"/>
</dbReference>
<dbReference type="GO" id="GO:0080090">
    <property type="term" value="P:regulation of primary metabolic process"/>
    <property type="evidence" value="ECO:0007669"/>
    <property type="project" value="UniProtKB-ARBA"/>
</dbReference>
<dbReference type="CDD" id="cd07843">
    <property type="entry name" value="STKc_CDC2L1"/>
    <property type="match status" value="1"/>
</dbReference>
<dbReference type="Pfam" id="PF00069">
    <property type="entry name" value="Pkinase"/>
    <property type="match status" value="1"/>
</dbReference>
<comment type="caution">
    <text evidence="14">The sequence shown here is derived from an EMBL/GenBank/DDBJ whole genome shotgun (WGS) entry which is preliminary data.</text>
</comment>
<dbReference type="InterPro" id="IPR045267">
    <property type="entry name" value="CDK11/PITSLRE_STKc"/>
</dbReference>
<evidence type="ECO:0000256" key="2">
    <source>
        <dbReference type="ARBA" id="ARBA00012425"/>
    </source>
</evidence>
<dbReference type="SMART" id="SM00220">
    <property type="entry name" value="S_TKc"/>
    <property type="match status" value="1"/>
</dbReference>
<evidence type="ECO:0000313" key="15">
    <source>
        <dbReference type="Proteomes" id="UP001457282"/>
    </source>
</evidence>
<organism evidence="14 15">
    <name type="scientific">Rubus argutus</name>
    <name type="common">Southern blackberry</name>
    <dbReference type="NCBI Taxonomy" id="59490"/>
    <lineage>
        <taxon>Eukaryota</taxon>
        <taxon>Viridiplantae</taxon>
        <taxon>Streptophyta</taxon>
        <taxon>Embryophyta</taxon>
        <taxon>Tracheophyta</taxon>
        <taxon>Spermatophyta</taxon>
        <taxon>Magnoliopsida</taxon>
        <taxon>eudicotyledons</taxon>
        <taxon>Gunneridae</taxon>
        <taxon>Pentapetalae</taxon>
        <taxon>rosids</taxon>
        <taxon>fabids</taxon>
        <taxon>Rosales</taxon>
        <taxon>Rosaceae</taxon>
        <taxon>Rosoideae</taxon>
        <taxon>Rosoideae incertae sedis</taxon>
        <taxon>Rubus</taxon>
    </lineage>
</organism>
<dbReference type="GO" id="GO:0007346">
    <property type="term" value="P:regulation of mitotic cell cycle"/>
    <property type="evidence" value="ECO:0007669"/>
    <property type="project" value="TreeGrafter"/>
</dbReference>
<keyword evidence="3" id="KW-0723">Serine/threonine-protein kinase</keyword>
<feature type="compositionally biased region" description="Basic and acidic residues" evidence="12">
    <location>
        <begin position="282"/>
        <end position="295"/>
    </location>
</feature>
<dbReference type="PROSITE" id="PS00107">
    <property type="entry name" value="PROTEIN_KINASE_ATP"/>
    <property type="match status" value="1"/>
</dbReference>
<sequence>MATGRVDVLRRRDSPKYSKREFEYYRNGLSGVKLSNGQYDGVKYRDAVPNSRRRGGLSKSSELENRKVPHHEGVVELLPEKKRKFSPIIWDKEEKKVRVSTRSGVVPGSVIPPSSTLKRSSHEVHDVVSDGVASNFPASDIQSHGVDVAQLLPEKKRTSPVTSDIEQKKVRISSKNRVVKVIPPTSPHPARVVSNGVTLKSPASEIQSQGVEVSEAEPSVAAGLVEISQLEAPADLHSPLLHCKAQSNLDGKDQTRISLSRWASDTDSPRDDDSCSSTPESGEIRREDSVGDRSRTSNSDEESQSVSGEEIGGNVGASQLDPDSEDDEDLPRIEKPVVPRGRSANMLQGCRSVDEYTRLEGMLGEGTYGVVYKARDNKTGEIVAIKKVKMDKGNEEGFPITSLREINILLSCNHPSVVGVKEVVHNGDDIFMVMEYMEYELKLLMEATKQPFSIGEVKYLMKSLLEGVKYLHDNWVLHRDLKTSNILLNKEGELKICDFGLSRQYGRPLKPYTSLVVTLWYRAPELLLGQKQYSTAIDMWSVGCIMAELLAKQALFQGKTEVEQLDKIFRTLGTPNETGWPGVSKLPGFKAIQVKQRENLLRKKFSGTCFTGLPMLSASGLDLLTKLLTYDPEKRITVDDALCHDWFKDYPEPRPFKPSPNVHDRYMILRQRQEKEHLERVRRGRH</sequence>
<evidence type="ECO:0000256" key="8">
    <source>
        <dbReference type="ARBA" id="ARBA00022840"/>
    </source>
</evidence>
<keyword evidence="5" id="KW-0808">Transferase</keyword>
<dbReference type="PANTHER" id="PTHR24056:SF566">
    <property type="entry name" value="CYCLIN-DEPENDENT KINASE"/>
    <property type="match status" value="1"/>
</dbReference>
<dbReference type="PANTHER" id="PTHR24056">
    <property type="entry name" value="CELL DIVISION PROTEIN KINASE"/>
    <property type="match status" value="1"/>
</dbReference>
<feature type="domain" description="Protein kinase" evidence="13">
    <location>
        <begin position="357"/>
        <end position="647"/>
    </location>
</feature>
<dbReference type="GO" id="GO:0010556">
    <property type="term" value="P:regulation of macromolecule biosynthetic process"/>
    <property type="evidence" value="ECO:0007669"/>
    <property type="project" value="UniProtKB-ARBA"/>
</dbReference>
<dbReference type="EMBL" id="JBEDUW010000005">
    <property type="protein sequence ID" value="KAK9926687.1"/>
    <property type="molecule type" value="Genomic_DNA"/>
</dbReference>
<dbReference type="EC" id="2.7.11.22" evidence="2"/>
<evidence type="ECO:0000256" key="6">
    <source>
        <dbReference type="ARBA" id="ARBA00022741"/>
    </source>
</evidence>
<evidence type="ECO:0000256" key="4">
    <source>
        <dbReference type="ARBA" id="ARBA00022553"/>
    </source>
</evidence>
<keyword evidence="4" id="KW-0597">Phosphoprotein</keyword>
<dbReference type="AlphaFoldDB" id="A0AAW1WTN4"/>
<feature type="region of interest" description="Disordered" evidence="12">
    <location>
        <begin position="47"/>
        <end position="68"/>
    </location>
</feature>
<dbReference type="FunFam" id="3.30.200.20:FF:000172">
    <property type="entry name" value="cyclin-dependent kinase G-2 isoform X1"/>
    <property type="match status" value="1"/>
</dbReference>
<dbReference type="Gene3D" id="3.30.200.20">
    <property type="entry name" value="Phosphorylase Kinase, domain 1"/>
    <property type="match status" value="1"/>
</dbReference>
<dbReference type="InterPro" id="IPR011009">
    <property type="entry name" value="Kinase-like_dom_sf"/>
</dbReference>
<dbReference type="FunFam" id="1.10.510.10:FF:000211">
    <property type="entry name" value="Cyclin-dependent kinase G-2"/>
    <property type="match status" value="1"/>
</dbReference>
<dbReference type="SUPFAM" id="SSF56112">
    <property type="entry name" value="Protein kinase-like (PK-like)"/>
    <property type="match status" value="1"/>
</dbReference>
<protein>
    <recommendedName>
        <fullName evidence="2">cyclin-dependent kinase</fullName>
        <ecNumber evidence="2">2.7.11.22</ecNumber>
    </recommendedName>
</protein>
<dbReference type="Gene3D" id="1.10.510.10">
    <property type="entry name" value="Transferase(Phosphotransferase) domain 1"/>
    <property type="match status" value="1"/>
</dbReference>
<comment type="similarity">
    <text evidence="1">Belongs to the protein kinase superfamily. CMGC Ser/Thr protein kinase family. CDC2/CDKX subfamily.</text>
</comment>
<proteinExistence type="inferred from homology"/>
<dbReference type="GO" id="GO:0005634">
    <property type="term" value="C:nucleus"/>
    <property type="evidence" value="ECO:0007669"/>
    <property type="project" value="UniProtKB-ARBA"/>
</dbReference>
<keyword evidence="6 11" id="KW-0547">Nucleotide-binding</keyword>
<comment type="catalytic activity">
    <reaction evidence="10">
        <text>L-seryl-[protein] + ATP = O-phospho-L-seryl-[protein] + ADP + H(+)</text>
        <dbReference type="Rhea" id="RHEA:17989"/>
        <dbReference type="Rhea" id="RHEA-COMP:9863"/>
        <dbReference type="Rhea" id="RHEA-COMP:11604"/>
        <dbReference type="ChEBI" id="CHEBI:15378"/>
        <dbReference type="ChEBI" id="CHEBI:29999"/>
        <dbReference type="ChEBI" id="CHEBI:30616"/>
        <dbReference type="ChEBI" id="CHEBI:83421"/>
        <dbReference type="ChEBI" id="CHEBI:456216"/>
        <dbReference type="EC" id="2.7.11.22"/>
    </reaction>
</comment>
<feature type="region of interest" description="Disordered" evidence="12">
    <location>
        <begin position="261"/>
        <end position="337"/>
    </location>
</feature>
<evidence type="ECO:0000256" key="12">
    <source>
        <dbReference type="SAM" id="MobiDB-lite"/>
    </source>
</evidence>
<name>A0AAW1WTN4_RUBAR</name>
<evidence type="ECO:0000256" key="1">
    <source>
        <dbReference type="ARBA" id="ARBA00006485"/>
    </source>
</evidence>
<dbReference type="GO" id="GO:0004693">
    <property type="term" value="F:cyclin-dependent protein serine/threonine kinase activity"/>
    <property type="evidence" value="ECO:0007669"/>
    <property type="project" value="UniProtKB-EC"/>
</dbReference>
<keyword evidence="8 11" id="KW-0067">ATP-binding</keyword>
<evidence type="ECO:0000256" key="3">
    <source>
        <dbReference type="ARBA" id="ARBA00022527"/>
    </source>
</evidence>
<reference evidence="14 15" key="1">
    <citation type="journal article" date="2023" name="G3 (Bethesda)">
        <title>A chromosome-length genome assembly and annotation of blackberry (Rubus argutus, cv. 'Hillquist').</title>
        <authorList>
            <person name="Bruna T."/>
            <person name="Aryal R."/>
            <person name="Dudchenko O."/>
            <person name="Sargent D.J."/>
            <person name="Mead D."/>
            <person name="Buti M."/>
            <person name="Cavallini A."/>
            <person name="Hytonen T."/>
            <person name="Andres J."/>
            <person name="Pham M."/>
            <person name="Weisz D."/>
            <person name="Mascagni F."/>
            <person name="Usai G."/>
            <person name="Natali L."/>
            <person name="Bassil N."/>
            <person name="Fernandez G.E."/>
            <person name="Lomsadze A."/>
            <person name="Armour M."/>
            <person name="Olukolu B."/>
            <person name="Poorten T."/>
            <person name="Britton C."/>
            <person name="Davik J."/>
            <person name="Ashrafi H."/>
            <person name="Aiden E.L."/>
            <person name="Borodovsky M."/>
            <person name="Worthington M."/>
        </authorList>
    </citation>
    <scope>NUCLEOTIDE SEQUENCE [LARGE SCALE GENOMIC DNA]</scope>
    <source>
        <strain evidence="14">PI 553951</strain>
    </source>
</reference>
<dbReference type="PROSITE" id="PS00108">
    <property type="entry name" value="PROTEIN_KINASE_ST"/>
    <property type="match status" value="1"/>
</dbReference>
<accession>A0AAW1WTN4</accession>
<dbReference type="GO" id="GO:0005524">
    <property type="term" value="F:ATP binding"/>
    <property type="evidence" value="ECO:0007669"/>
    <property type="project" value="UniProtKB-UniRule"/>
</dbReference>
<dbReference type="InterPro" id="IPR000719">
    <property type="entry name" value="Prot_kinase_dom"/>
</dbReference>
<keyword evidence="15" id="KW-1185">Reference proteome</keyword>
<evidence type="ECO:0000256" key="11">
    <source>
        <dbReference type="PROSITE-ProRule" id="PRU10141"/>
    </source>
</evidence>
<gene>
    <name evidence="14" type="ORF">M0R45_023902</name>
</gene>
<evidence type="ECO:0000313" key="14">
    <source>
        <dbReference type="EMBL" id="KAK9926687.1"/>
    </source>
</evidence>
<dbReference type="Proteomes" id="UP001457282">
    <property type="component" value="Unassembled WGS sequence"/>
</dbReference>
<evidence type="ECO:0000259" key="13">
    <source>
        <dbReference type="PROSITE" id="PS50011"/>
    </source>
</evidence>
<dbReference type="InterPro" id="IPR008271">
    <property type="entry name" value="Ser/Thr_kinase_AS"/>
</dbReference>
<keyword evidence="7" id="KW-0418">Kinase</keyword>
<evidence type="ECO:0000256" key="7">
    <source>
        <dbReference type="ARBA" id="ARBA00022777"/>
    </source>
</evidence>
<evidence type="ECO:0000256" key="5">
    <source>
        <dbReference type="ARBA" id="ARBA00022679"/>
    </source>
</evidence>
<dbReference type="InterPro" id="IPR050108">
    <property type="entry name" value="CDK"/>
</dbReference>
<feature type="binding site" evidence="11">
    <location>
        <position position="387"/>
    </location>
    <ligand>
        <name>ATP</name>
        <dbReference type="ChEBI" id="CHEBI:30616"/>
    </ligand>
</feature>
<comment type="catalytic activity">
    <reaction evidence="9">
        <text>L-threonyl-[protein] + ATP = O-phospho-L-threonyl-[protein] + ADP + H(+)</text>
        <dbReference type="Rhea" id="RHEA:46608"/>
        <dbReference type="Rhea" id="RHEA-COMP:11060"/>
        <dbReference type="Rhea" id="RHEA-COMP:11605"/>
        <dbReference type="ChEBI" id="CHEBI:15378"/>
        <dbReference type="ChEBI" id="CHEBI:30013"/>
        <dbReference type="ChEBI" id="CHEBI:30616"/>
        <dbReference type="ChEBI" id="CHEBI:61977"/>
        <dbReference type="ChEBI" id="CHEBI:456216"/>
        <dbReference type="EC" id="2.7.11.22"/>
    </reaction>
</comment>
<evidence type="ECO:0000256" key="10">
    <source>
        <dbReference type="ARBA" id="ARBA00048367"/>
    </source>
</evidence>
<evidence type="ECO:0000256" key="9">
    <source>
        <dbReference type="ARBA" id="ARBA00047811"/>
    </source>
</evidence>
<dbReference type="PROSITE" id="PS50011">
    <property type="entry name" value="PROTEIN_KINASE_DOM"/>
    <property type="match status" value="1"/>
</dbReference>